<evidence type="ECO:0000256" key="3">
    <source>
        <dbReference type="ARBA" id="ARBA00022692"/>
    </source>
</evidence>
<keyword evidence="7 13" id="KW-0472">Membrane</keyword>
<sequence length="628" mass="68193">SELAFLEEPQDTVGVRGQPLALSCRAEGVRPIAVSWRRDGVALDPATHALLPNGSLYIPSFRRSAGGREGSDEGEYDCTAQNRFGLLLSRRARVLASTLPRFSQHPQPVVVEEGGVARFQCLINARPDPLVTWEKNRTALTEDDDRYTFLPSGVLQITGVRPEDSGYFRCIASNVAGRRRSMDALLTVTPAVPAKSSKDPVILSGPQNLTLTVHQTAILECIATGNPRPIVSWSRLDGRPIGVEGIQVVGTGNLMISDVAVQHAGVYVCAANRPGTRVRRTAQGRLIVQAPPEFMQPPQSVTRSLGASAVLTCSAQGTPSPRIIWLHNGLPLHQSERVRLQNGNSTLTIQRVCSEDEGIYQCTAENSAGYTQASARLAVLGSDGLPGPPWDLRVRATSATAVELAWREPLQNPHGVIGYVLHIRRAQDSEDQEYQEAVSQTTVQHTVLELEPSTHYTFYVKAYSSGGASQPSDYVTAETLGEVPAVPALFTRILNSSAVQLSWEPSVKLGRIRGFKLYHGKIYSTRLQGPLELPANVTSYELAHLESYASYEVRLLAFNEFGDGNFTARLVSLKDSPQAAVLEPTGTDCEGDTWQDGASTTGIVIGIHIGLACIVICVLFLLLGYRRR</sequence>
<dbReference type="InterPro" id="IPR013098">
    <property type="entry name" value="Ig_I-set"/>
</dbReference>
<evidence type="ECO:0000256" key="6">
    <source>
        <dbReference type="ARBA" id="ARBA00022989"/>
    </source>
</evidence>
<dbReference type="FunFam" id="2.60.40.10:FF:000299">
    <property type="entry name" value="protogenin isoform X2"/>
    <property type="match status" value="1"/>
</dbReference>
<dbReference type="Pfam" id="PF07679">
    <property type="entry name" value="I-set"/>
    <property type="match status" value="2"/>
</dbReference>
<evidence type="ECO:0000259" key="15">
    <source>
        <dbReference type="PROSITE" id="PS50853"/>
    </source>
</evidence>
<dbReference type="Pfam" id="PF13927">
    <property type="entry name" value="Ig_3"/>
    <property type="match status" value="2"/>
</dbReference>
<dbReference type="InterPro" id="IPR013783">
    <property type="entry name" value="Ig-like_fold"/>
</dbReference>
<dbReference type="PROSITE" id="PS50835">
    <property type="entry name" value="IG_LIKE"/>
    <property type="match status" value="4"/>
</dbReference>
<dbReference type="PANTHER" id="PTHR44170:SF20">
    <property type="entry name" value="IMMUNOGLOBULIN SUPERFAMILY DCC SUBCLASS MEMBER 3"/>
    <property type="match status" value="1"/>
</dbReference>
<organism evidence="16">
    <name type="scientific">Petromyzon marinus</name>
    <name type="common">Sea lamprey</name>
    <dbReference type="NCBI Taxonomy" id="7757"/>
    <lineage>
        <taxon>Eukaryota</taxon>
        <taxon>Metazoa</taxon>
        <taxon>Chordata</taxon>
        <taxon>Craniata</taxon>
        <taxon>Vertebrata</taxon>
        <taxon>Cyclostomata</taxon>
        <taxon>Hyperoartia</taxon>
        <taxon>Petromyzontiformes</taxon>
        <taxon>Petromyzontidae</taxon>
        <taxon>Petromyzon</taxon>
    </lineage>
</organism>
<dbReference type="SMART" id="SM00409">
    <property type="entry name" value="IG"/>
    <property type="match status" value="4"/>
</dbReference>
<dbReference type="GO" id="GO:0098609">
    <property type="term" value="P:cell-cell adhesion"/>
    <property type="evidence" value="ECO:0007669"/>
    <property type="project" value="TreeGrafter"/>
</dbReference>
<keyword evidence="8" id="KW-1015">Disulfide bond</keyword>
<dbReference type="GO" id="GO:0016020">
    <property type="term" value="C:membrane"/>
    <property type="evidence" value="ECO:0007669"/>
    <property type="project" value="UniProtKB-SubCell"/>
</dbReference>
<feature type="domain" description="Ig-like" evidence="14">
    <location>
        <begin position="200"/>
        <end position="283"/>
    </location>
</feature>
<dbReference type="FunFam" id="2.60.40.10:FF:000189">
    <property type="entry name" value="Neogenin isoform 3"/>
    <property type="match status" value="1"/>
</dbReference>
<dbReference type="Ensembl" id="ENSPMAT00000002393.1">
    <property type="protein sequence ID" value="ENSPMAP00000002381.1"/>
    <property type="gene ID" value="ENSPMAG00000002168.1"/>
</dbReference>
<dbReference type="PROSITE" id="PS50853">
    <property type="entry name" value="FN3"/>
    <property type="match status" value="2"/>
</dbReference>
<reference evidence="16" key="1">
    <citation type="submission" date="2025-08" db="UniProtKB">
        <authorList>
            <consortium name="Ensembl"/>
        </authorList>
    </citation>
    <scope>IDENTIFICATION</scope>
</reference>
<evidence type="ECO:0000256" key="13">
    <source>
        <dbReference type="SAM" id="Phobius"/>
    </source>
</evidence>
<dbReference type="InterPro" id="IPR036116">
    <property type="entry name" value="FN3_sf"/>
</dbReference>
<dbReference type="FunFam" id="2.60.40.10:FF:000930">
    <property type="entry name" value="immunoglobulin superfamily DCC subclass member 3"/>
    <property type="match status" value="1"/>
</dbReference>
<dbReference type="InterPro" id="IPR003961">
    <property type="entry name" value="FN3_dom"/>
</dbReference>
<feature type="domain" description="Fibronectin type-III" evidence="15">
    <location>
        <begin position="388"/>
        <end position="482"/>
    </location>
</feature>
<feature type="domain" description="Ig-like" evidence="14">
    <location>
        <begin position="100"/>
        <end position="187"/>
    </location>
</feature>
<dbReference type="SUPFAM" id="SSF49265">
    <property type="entry name" value="Fibronectin type III"/>
    <property type="match status" value="1"/>
</dbReference>
<dbReference type="HOGENOM" id="CLU_018612_2_0_1"/>
<dbReference type="GeneTree" id="ENSGT00940000156969"/>
<name>S4RB00_PETMA</name>
<feature type="domain" description="Ig-like" evidence="14">
    <location>
        <begin position="292"/>
        <end position="378"/>
    </location>
</feature>
<dbReference type="FunFam" id="2.60.40.10:FF:000577">
    <property type="entry name" value="immunoglobulin superfamily DCC subclass member 3"/>
    <property type="match status" value="1"/>
</dbReference>
<dbReference type="CDD" id="cd00063">
    <property type="entry name" value="FN3"/>
    <property type="match status" value="2"/>
</dbReference>
<dbReference type="PANTHER" id="PTHR44170">
    <property type="entry name" value="PROTEIN SIDEKICK"/>
    <property type="match status" value="1"/>
</dbReference>
<keyword evidence="5" id="KW-0677">Repeat</keyword>
<evidence type="ECO:0000313" key="16">
    <source>
        <dbReference type="Ensembl" id="ENSPMAP00000002381.1"/>
    </source>
</evidence>
<evidence type="ECO:0000256" key="8">
    <source>
        <dbReference type="ARBA" id="ARBA00023157"/>
    </source>
</evidence>
<dbReference type="SMART" id="SM00408">
    <property type="entry name" value="IGc2"/>
    <property type="match status" value="4"/>
</dbReference>
<evidence type="ECO:0000256" key="10">
    <source>
        <dbReference type="ARBA" id="ARBA00023319"/>
    </source>
</evidence>
<dbReference type="Pfam" id="PF00041">
    <property type="entry name" value="fn3"/>
    <property type="match status" value="2"/>
</dbReference>
<accession>S4RB00</accession>
<evidence type="ECO:0000256" key="2">
    <source>
        <dbReference type="ARBA" id="ARBA00009588"/>
    </source>
</evidence>
<dbReference type="Gene3D" id="2.60.40.10">
    <property type="entry name" value="Immunoglobulins"/>
    <property type="match status" value="6"/>
</dbReference>
<evidence type="ECO:0000256" key="1">
    <source>
        <dbReference type="ARBA" id="ARBA00004167"/>
    </source>
</evidence>
<evidence type="ECO:0000256" key="11">
    <source>
        <dbReference type="ARBA" id="ARBA00067436"/>
    </source>
</evidence>
<dbReference type="SMART" id="SM00060">
    <property type="entry name" value="FN3"/>
    <property type="match status" value="2"/>
</dbReference>
<reference evidence="16" key="2">
    <citation type="submission" date="2025-09" db="UniProtKB">
        <authorList>
            <consortium name="Ensembl"/>
        </authorList>
    </citation>
    <scope>IDENTIFICATION</scope>
</reference>
<keyword evidence="10" id="KW-0393">Immunoglobulin domain</keyword>
<comment type="similarity">
    <text evidence="2">Belongs to the immunoglobulin superfamily. DCC family.</text>
</comment>
<evidence type="ECO:0000256" key="9">
    <source>
        <dbReference type="ARBA" id="ARBA00023180"/>
    </source>
</evidence>
<dbReference type="InterPro" id="IPR003599">
    <property type="entry name" value="Ig_sub"/>
</dbReference>
<dbReference type="InterPro" id="IPR036179">
    <property type="entry name" value="Ig-like_dom_sf"/>
</dbReference>
<evidence type="ECO:0000256" key="4">
    <source>
        <dbReference type="ARBA" id="ARBA00022729"/>
    </source>
</evidence>
<proteinExistence type="inferred from homology"/>
<feature type="domain" description="Fibronectin type-III" evidence="15">
    <location>
        <begin position="483"/>
        <end position="579"/>
    </location>
</feature>
<evidence type="ECO:0000256" key="12">
    <source>
        <dbReference type="ARBA" id="ARBA00076721"/>
    </source>
</evidence>
<dbReference type="InterPro" id="IPR007110">
    <property type="entry name" value="Ig-like_dom"/>
</dbReference>
<dbReference type="AlphaFoldDB" id="S4RB00"/>
<dbReference type="STRING" id="7757.ENSPMAP00000002381"/>
<evidence type="ECO:0000256" key="7">
    <source>
        <dbReference type="ARBA" id="ARBA00023136"/>
    </source>
</evidence>
<dbReference type="InterPro" id="IPR003598">
    <property type="entry name" value="Ig_sub2"/>
</dbReference>
<comment type="subcellular location">
    <subcellularLocation>
        <location evidence="1">Membrane</location>
        <topology evidence="1">Single-pass membrane protein</topology>
    </subcellularLocation>
</comment>
<evidence type="ECO:0000256" key="5">
    <source>
        <dbReference type="ARBA" id="ARBA00022737"/>
    </source>
</evidence>
<keyword evidence="4" id="KW-0732">Signal</keyword>
<evidence type="ECO:0000259" key="14">
    <source>
        <dbReference type="PROSITE" id="PS50835"/>
    </source>
</evidence>
<keyword evidence="9" id="KW-0325">Glycoprotein</keyword>
<protein>
    <recommendedName>
        <fullName evidence="11">Immunoglobulin superfamily DCC subclass member 3</fullName>
    </recommendedName>
    <alternativeName>
        <fullName evidence="12">Putative neuronal cell adhesion molecule</fullName>
    </alternativeName>
</protein>
<dbReference type="OMA" id="MMEECEV"/>
<feature type="domain" description="Ig-like" evidence="14">
    <location>
        <begin position="17"/>
        <end position="96"/>
    </location>
</feature>
<feature type="transmembrane region" description="Helical" evidence="13">
    <location>
        <begin position="603"/>
        <end position="625"/>
    </location>
</feature>
<keyword evidence="3 13" id="KW-0812">Transmembrane</keyword>
<dbReference type="SUPFAM" id="SSF48726">
    <property type="entry name" value="Immunoglobulin"/>
    <property type="match status" value="4"/>
</dbReference>
<keyword evidence="6 13" id="KW-1133">Transmembrane helix</keyword>